<keyword evidence="5" id="KW-1185">Reference proteome</keyword>
<dbReference type="EMBL" id="JAABOP010000001">
    <property type="protein sequence ID" value="NER08913.1"/>
    <property type="molecule type" value="Genomic_DNA"/>
</dbReference>
<dbReference type="Proteomes" id="UP000468443">
    <property type="component" value="Unassembled WGS sequence"/>
</dbReference>
<gene>
    <name evidence="4" type="ORF">GWK09_00130</name>
</gene>
<proteinExistence type="predicted"/>
<name>A0A6P0UC65_9FLAO</name>
<accession>A0A6P0UC65</accession>
<organism evidence="4 5">
    <name type="scientific">Muriicola jejuensis</name>
    <dbReference type="NCBI Taxonomy" id="504488"/>
    <lineage>
        <taxon>Bacteria</taxon>
        <taxon>Pseudomonadati</taxon>
        <taxon>Bacteroidota</taxon>
        <taxon>Flavobacteriia</taxon>
        <taxon>Flavobacteriales</taxon>
        <taxon>Flavobacteriaceae</taxon>
        <taxon>Muriicola</taxon>
    </lineage>
</organism>
<reference evidence="4 5" key="1">
    <citation type="submission" date="2020-01" db="EMBL/GenBank/DDBJ databases">
        <title>Muriicola jejuensis KCTC 22299.</title>
        <authorList>
            <person name="Wang G."/>
        </authorList>
    </citation>
    <scope>NUCLEOTIDE SEQUENCE [LARGE SCALE GENOMIC DNA]</scope>
    <source>
        <strain evidence="4 5">KCTC 22299</strain>
    </source>
</reference>
<protein>
    <submittedName>
        <fullName evidence="4">BamA/TamA family outer membrane protein</fullName>
    </submittedName>
</protein>
<dbReference type="Gene3D" id="2.40.160.50">
    <property type="entry name" value="membrane protein fhac: a member of the omp85/tpsb transporter family"/>
    <property type="match status" value="1"/>
</dbReference>
<evidence type="ECO:0000256" key="1">
    <source>
        <dbReference type="ARBA" id="ARBA00004370"/>
    </source>
</evidence>
<sequence length="387" mass="43269">MLILSRLIRICLLLGLLLGPGFVEAQSDSIPKKKKLSFKDPEDGAFDLSQFLLEANGVLPVIIPITEPAVGYGGGAAILYFHKRKKKYDTYVPPNVTGVAGLYTSNKTWGAGAFHSHIFGENRVRTITAVFKPDVNYKYYGNNSSILDGNPIGINLDSWVVLQKAELRLGKSKFYAGATYTFFNADISFDTIPNQPIINAILRRLNVNSKISSIKPSISYDSRNNAFTPTKGINAQFALNYSAEWLGSSDNFSSLSTDFFGYLPVTSRLRSSWRFQGSYLLGDAPFYAYPFINLRGVPAMRYQGDNTMVAETEWNYNIYRRWSLLGFFGGGKAFSEFKNFGSEDWAYTIGTGFRYKIARQLGVDMGTDFAWGNGKDFAFYVVFGKSW</sequence>
<dbReference type="RefSeq" id="WP_163691003.1">
    <property type="nucleotide sequence ID" value="NZ_FXTW01000001.1"/>
</dbReference>
<dbReference type="AlphaFoldDB" id="A0A6P0UC65"/>
<evidence type="ECO:0000259" key="3">
    <source>
        <dbReference type="Pfam" id="PF01103"/>
    </source>
</evidence>
<keyword evidence="2" id="KW-0472">Membrane</keyword>
<evidence type="ECO:0000256" key="2">
    <source>
        <dbReference type="ARBA" id="ARBA00023136"/>
    </source>
</evidence>
<dbReference type="InterPro" id="IPR000184">
    <property type="entry name" value="Bac_surfAg_D15"/>
</dbReference>
<evidence type="ECO:0000313" key="4">
    <source>
        <dbReference type="EMBL" id="NER08913.1"/>
    </source>
</evidence>
<feature type="domain" description="Bacterial surface antigen (D15)" evidence="3">
    <location>
        <begin position="205"/>
        <end position="282"/>
    </location>
</feature>
<evidence type="ECO:0000313" key="5">
    <source>
        <dbReference type="Proteomes" id="UP000468443"/>
    </source>
</evidence>
<dbReference type="Pfam" id="PF01103">
    <property type="entry name" value="Omp85"/>
    <property type="match status" value="1"/>
</dbReference>
<dbReference type="GO" id="GO:0019867">
    <property type="term" value="C:outer membrane"/>
    <property type="evidence" value="ECO:0007669"/>
    <property type="project" value="InterPro"/>
</dbReference>
<comment type="caution">
    <text evidence="4">The sequence shown here is derived from an EMBL/GenBank/DDBJ whole genome shotgun (WGS) entry which is preliminary data.</text>
</comment>
<comment type="subcellular location">
    <subcellularLocation>
        <location evidence="1">Membrane</location>
    </subcellularLocation>
</comment>